<gene>
    <name evidence="3" type="ORF">C7440_2012</name>
</gene>
<dbReference type="GO" id="GO:0051015">
    <property type="term" value="F:actin filament binding"/>
    <property type="evidence" value="ECO:0007669"/>
    <property type="project" value="TreeGrafter"/>
</dbReference>
<evidence type="ECO:0000313" key="4">
    <source>
        <dbReference type="Proteomes" id="UP000246145"/>
    </source>
</evidence>
<dbReference type="PANTHER" id="PTHR10672:SF3">
    <property type="entry name" value="PROTEIN HU-LI TAI SHAO"/>
    <property type="match status" value="1"/>
</dbReference>
<reference evidence="3 4" key="1">
    <citation type="submission" date="2018-04" db="EMBL/GenBank/DDBJ databases">
        <title>Genomic Encyclopedia of Type Strains, Phase IV (KMG-IV): sequencing the most valuable type-strain genomes for metagenomic binning, comparative biology and taxonomic classification.</title>
        <authorList>
            <person name="Goeker M."/>
        </authorList>
    </citation>
    <scope>NUCLEOTIDE SEQUENCE [LARGE SCALE GENOMIC DNA]</scope>
    <source>
        <strain evidence="3 4">DSM 10065</strain>
    </source>
</reference>
<dbReference type="Gene3D" id="3.40.225.10">
    <property type="entry name" value="Class II aldolase/adducin N-terminal domain"/>
    <property type="match status" value="1"/>
</dbReference>
<accession>A0A2U1CND6</accession>
<dbReference type="EMBL" id="QEKO01000002">
    <property type="protein sequence ID" value="PVY62518.1"/>
    <property type="molecule type" value="Genomic_DNA"/>
</dbReference>
<dbReference type="SUPFAM" id="SSF53639">
    <property type="entry name" value="AraD/HMP-PK domain-like"/>
    <property type="match status" value="1"/>
</dbReference>
<keyword evidence="4" id="KW-1185">Reference proteome</keyword>
<dbReference type="Proteomes" id="UP000246145">
    <property type="component" value="Unassembled WGS sequence"/>
</dbReference>
<dbReference type="STRING" id="1231391.GCA_000308195_02055"/>
<dbReference type="InterPro" id="IPR036409">
    <property type="entry name" value="Aldolase_II/adducin_N_sf"/>
</dbReference>
<evidence type="ECO:0000256" key="1">
    <source>
        <dbReference type="ARBA" id="ARBA00037961"/>
    </source>
</evidence>
<dbReference type="Pfam" id="PF00596">
    <property type="entry name" value="Aldolase_II"/>
    <property type="match status" value="1"/>
</dbReference>
<dbReference type="RefSeq" id="WP_017524406.1">
    <property type="nucleotide sequence ID" value="NZ_JACCEX010000002.1"/>
</dbReference>
<dbReference type="InterPro" id="IPR051017">
    <property type="entry name" value="Aldolase-II_Adducin_sf"/>
</dbReference>
<feature type="domain" description="Class II aldolase/adducin N-terminal" evidence="2">
    <location>
        <begin position="8"/>
        <end position="187"/>
    </location>
</feature>
<dbReference type="SMART" id="SM01007">
    <property type="entry name" value="Aldolase_II"/>
    <property type="match status" value="1"/>
</dbReference>
<dbReference type="InterPro" id="IPR001303">
    <property type="entry name" value="Aldolase_II/adducin_N"/>
</dbReference>
<evidence type="ECO:0000313" key="3">
    <source>
        <dbReference type="EMBL" id="PVY62518.1"/>
    </source>
</evidence>
<sequence length="243" mass="26545">MTLDEAKRKLIDAGKILEDAGQGDLTRGHVSIRMPGDPSLFIMKPHSHGFDEITPENIVVCNLEGEKVGGEGKRHSEVFIHSEIYRLRPDINSVIHSHPTHAVALSATGRPLRPISQPAVAFADGLPYYTDTINLIRSQEMGRGVAQALGACKAVLMRNHGVALAGKTVEEATILAIMLDNACQIQLLAEAAGGIGQEFSPQEVEKLHFDITRPAQYEVNFQYLRRRALKDASWAGHALADQI</sequence>
<dbReference type="GO" id="GO:0005856">
    <property type="term" value="C:cytoskeleton"/>
    <property type="evidence" value="ECO:0007669"/>
    <property type="project" value="TreeGrafter"/>
</dbReference>
<dbReference type="AlphaFoldDB" id="A0A2U1CND6"/>
<comment type="caution">
    <text evidence="3">The sequence shown here is derived from an EMBL/GenBank/DDBJ whole genome shotgun (WGS) entry which is preliminary data.</text>
</comment>
<proteinExistence type="inferred from homology"/>
<protein>
    <submittedName>
        <fullName evidence="3">L-fuculose-phosphate aldolase</fullName>
    </submittedName>
</protein>
<evidence type="ECO:0000259" key="2">
    <source>
        <dbReference type="SMART" id="SM01007"/>
    </source>
</evidence>
<name>A0A2U1CND6_9BURK</name>
<dbReference type="PANTHER" id="PTHR10672">
    <property type="entry name" value="ADDUCIN"/>
    <property type="match status" value="1"/>
</dbReference>
<dbReference type="OrthoDB" id="5500703at2"/>
<organism evidence="3 4">
    <name type="scientific">Pusillimonas noertemannii</name>
    <dbReference type="NCBI Taxonomy" id="305977"/>
    <lineage>
        <taxon>Bacteria</taxon>
        <taxon>Pseudomonadati</taxon>
        <taxon>Pseudomonadota</taxon>
        <taxon>Betaproteobacteria</taxon>
        <taxon>Burkholderiales</taxon>
        <taxon>Alcaligenaceae</taxon>
        <taxon>Pusillimonas</taxon>
    </lineage>
</organism>
<comment type="similarity">
    <text evidence="1">Belongs to the aldolase class II family.</text>
</comment>